<protein>
    <recommendedName>
        <fullName evidence="2">histidine kinase</fullName>
        <ecNumber evidence="2">2.7.13.3</ecNumber>
    </recommendedName>
</protein>
<dbReference type="Pfam" id="PF00989">
    <property type="entry name" value="PAS"/>
    <property type="match status" value="1"/>
</dbReference>
<comment type="catalytic activity">
    <reaction evidence="1">
        <text>ATP + protein L-histidine = ADP + protein N-phospho-L-histidine.</text>
        <dbReference type="EC" id="2.7.13.3"/>
    </reaction>
</comment>
<dbReference type="Pfam" id="PF02518">
    <property type="entry name" value="HATPase_c"/>
    <property type="match status" value="1"/>
</dbReference>
<dbReference type="SMART" id="SM00387">
    <property type="entry name" value="HATPase_c"/>
    <property type="match status" value="1"/>
</dbReference>
<dbReference type="PANTHER" id="PTHR43304:SF1">
    <property type="entry name" value="PAC DOMAIN-CONTAINING PROTEIN"/>
    <property type="match status" value="1"/>
</dbReference>
<dbReference type="CDD" id="cd00082">
    <property type="entry name" value="HisKA"/>
    <property type="match status" value="1"/>
</dbReference>
<evidence type="ECO:0000256" key="6">
    <source>
        <dbReference type="SAM" id="MobiDB-lite"/>
    </source>
</evidence>
<dbReference type="InterPro" id="IPR000700">
    <property type="entry name" value="PAS-assoc_C"/>
</dbReference>
<evidence type="ECO:0000256" key="2">
    <source>
        <dbReference type="ARBA" id="ARBA00012438"/>
    </source>
</evidence>
<dbReference type="Proteomes" id="UP000249819">
    <property type="component" value="Unassembled WGS sequence"/>
</dbReference>
<sequence length="415" mass="47481">MVPDRSTKKSLPVNSESPATQPDIDVTAEHNREQTGVKLVQALPADQEASRYHKMIEQVEDYAILMLDVNGIVLNWNKGAQKIKGYTEQEIVGKHFRIFYPKEDQRHHLPEQLIAEAVTKGKAIHEGWRIRKDGTSFWGSVVITCLHDEEDKIIGFSKVTRDLTERRNAEQKILDYTQQLETQNRELQKFAFAAAHDMKEPLRKIQLYNSIVLEAEGLRLNHRQKGYLLRAAEAASRMQQLIDDMLAFTRITEQSKPFEKVDLQQTLRELETFFKDSLDQVQGQMQVNGLPVVQGIPFQLRQLFENLISNSLKYCQANVPVRIVIESTLETQPHWMAGQPGKVYHIRFCDNGIGFEQHYAEKIFEMFERLHTGEQFPGTGIGLAICRKIAESHRGCIYASGKTGEGASFDIYLPV</sequence>
<gene>
    <name evidence="10" type="ORF">CLV59_105425</name>
</gene>
<dbReference type="Gene3D" id="3.30.450.20">
    <property type="entry name" value="PAS domain"/>
    <property type="match status" value="1"/>
</dbReference>
<dbReference type="InterPro" id="IPR003594">
    <property type="entry name" value="HATPase_dom"/>
</dbReference>
<dbReference type="InterPro" id="IPR036097">
    <property type="entry name" value="HisK_dim/P_sf"/>
</dbReference>
<dbReference type="PANTHER" id="PTHR43304">
    <property type="entry name" value="PHYTOCHROME-LIKE PROTEIN CPH1"/>
    <property type="match status" value="1"/>
</dbReference>
<keyword evidence="11" id="KW-1185">Reference proteome</keyword>
<dbReference type="RefSeq" id="WP_111593314.1">
    <property type="nucleotide sequence ID" value="NZ_QLMA01000005.1"/>
</dbReference>
<dbReference type="EC" id="2.7.13.3" evidence="2"/>
<dbReference type="CDD" id="cd00130">
    <property type="entry name" value="PAS"/>
    <property type="match status" value="1"/>
</dbReference>
<reference evidence="10 11" key="1">
    <citation type="submission" date="2018-06" db="EMBL/GenBank/DDBJ databases">
        <title>Genomic Encyclopedia of Archaeal and Bacterial Type Strains, Phase II (KMG-II): from individual species to whole genera.</title>
        <authorList>
            <person name="Goeker M."/>
        </authorList>
    </citation>
    <scope>NUCLEOTIDE SEQUENCE [LARGE SCALE GENOMIC DNA]</scope>
    <source>
        <strain evidence="10 11">DSM 29821</strain>
    </source>
</reference>
<dbReference type="Gene3D" id="1.10.287.130">
    <property type="match status" value="1"/>
</dbReference>
<dbReference type="InterPro" id="IPR013767">
    <property type="entry name" value="PAS_fold"/>
</dbReference>
<dbReference type="PRINTS" id="PR00344">
    <property type="entry name" value="BCTRLSENSOR"/>
</dbReference>
<keyword evidence="5" id="KW-0418">Kinase</keyword>
<feature type="domain" description="PAS" evidence="8">
    <location>
        <begin position="48"/>
        <end position="103"/>
    </location>
</feature>
<feature type="domain" description="Histidine kinase" evidence="7">
    <location>
        <begin position="193"/>
        <end position="415"/>
    </location>
</feature>
<organism evidence="10 11">
    <name type="scientific">Chitinophaga dinghuensis</name>
    <dbReference type="NCBI Taxonomy" id="1539050"/>
    <lineage>
        <taxon>Bacteria</taxon>
        <taxon>Pseudomonadati</taxon>
        <taxon>Bacteroidota</taxon>
        <taxon>Chitinophagia</taxon>
        <taxon>Chitinophagales</taxon>
        <taxon>Chitinophagaceae</taxon>
        <taxon>Chitinophaga</taxon>
    </lineage>
</organism>
<dbReference type="PROSITE" id="PS50112">
    <property type="entry name" value="PAS"/>
    <property type="match status" value="1"/>
</dbReference>
<accession>A0A327VZD4</accession>
<keyword evidence="3" id="KW-0597">Phosphoprotein</keyword>
<evidence type="ECO:0000256" key="3">
    <source>
        <dbReference type="ARBA" id="ARBA00022553"/>
    </source>
</evidence>
<proteinExistence type="predicted"/>
<comment type="caution">
    <text evidence="10">The sequence shown here is derived from an EMBL/GenBank/DDBJ whole genome shotgun (WGS) entry which is preliminary data.</text>
</comment>
<evidence type="ECO:0000259" key="8">
    <source>
        <dbReference type="PROSITE" id="PS50112"/>
    </source>
</evidence>
<dbReference type="SMART" id="SM00091">
    <property type="entry name" value="PAS"/>
    <property type="match status" value="1"/>
</dbReference>
<evidence type="ECO:0000256" key="4">
    <source>
        <dbReference type="ARBA" id="ARBA00022679"/>
    </source>
</evidence>
<dbReference type="InterPro" id="IPR003661">
    <property type="entry name" value="HisK_dim/P_dom"/>
</dbReference>
<evidence type="ECO:0000313" key="11">
    <source>
        <dbReference type="Proteomes" id="UP000249819"/>
    </source>
</evidence>
<evidence type="ECO:0000259" key="9">
    <source>
        <dbReference type="PROSITE" id="PS50113"/>
    </source>
</evidence>
<dbReference type="AlphaFoldDB" id="A0A327VZD4"/>
<evidence type="ECO:0000256" key="5">
    <source>
        <dbReference type="ARBA" id="ARBA00022777"/>
    </source>
</evidence>
<dbReference type="InterPro" id="IPR000014">
    <property type="entry name" value="PAS"/>
</dbReference>
<feature type="domain" description="PAC" evidence="9">
    <location>
        <begin position="123"/>
        <end position="175"/>
    </location>
</feature>
<dbReference type="InterPro" id="IPR036890">
    <property type="entry name" value="HATPase_C_sf"/>
</dbReference>
<dbReference type="GO" id="GO:0006355">
    <property type="term" value="P:regulation of DNA-templated transcription"/>
    <property type="evidence" value="ECO:0007669"/>
    <property type="project" value="InterPro"/>
</dbReference>
<feature type="region of interest" description="Disordered" evidence="6">
    <location>
        <begin position="1"/>
        <end position="22"/>
    </location>
</feature>
<dbReference type="EMBL" id="QLMA01000005">
    <property type="protein sequence ID" value="RAJ80316.1"/>
    <property type="molecule type" value="Genomic_DNA"/>
</dbReference>
<evidence type="ECO:0000259" key="7">
    <source>
        <dbReference type="PROSITE" id="PS50109"/>
    </source>
</evidence>
<dbReference type="SUPFAM" id="SSF55874">
    <property type="entry name" value="ATPase domain of HSP90 chaperone/DNA topoisomerase II/histidine kinase"/>
    <property type="match status" value="1"/>
</dbReference>
<dbReference type="InterPro" id="IPR005467">
    <property type="entry name" value="His_kinase_dom"/>
</dbReference>
<keyword evidence="4" id="KW-0808">Transferase</keyword>
<dbReference type="InterPro" id="IPR052162">
    <property type="entry name" value="Sensor_kinase/Photoreceptor"/>
</dbReference>
<evidence type="ECO:0000313" key="10">
    <source>
        <dbReference type="EMBL" id="RAJ80316.1"/>
    </source>
</evidence>
<dbReference type="OrthoDB" id="9766459at2"/>
<evidence type="ECO:0000256" key="1">
    <source>
        <dbReference type="ARBA" id="ARBA00000085"/>
    </source>
</evidence>
<dbReference type="Pfam" id="PF00512">
    <property type="entry name" value="HisKA"/>
    <property type="match status" value="1"/>
</dbReference>
<dbReference type="SMART" id="SM00388">
    <property type="entry name" value="HisKA"/>
    <property type="match status" value="1"/>
</dbReference>
<name>A0A327VZD4_9BACT</name>
<dbReference type="GO" id="GO:0000155">
    <property type="term" value="F:phosphorelay sensor kinase activity"/>
    <property type="evidence" value="ECO:0007669"/>
    <property type="project" value="InterPro"/>
</dbReference>
<dbReference type="InterPro" id="IPR004358">
    <property type="entry name" value="Sig_transdc_His_kin-like_C"/>
</dbReference>
<dbReference type="Gene3D" id="3.30.565.10">
    <property type="entry name" value="Histidine kinase-like ATPase, C-terminal domain"/>
    <property type="match status" value="1"/>
</dbReference>
<dbReference type="NCBIfam" id="TIGR00229">
    <property type="entry name" value="sensory_box"/>
    <property type="match status" value="1"/>
</dbReference>
<dbReference type="PROSITE" id="PS50113">
    <property type="entry name" value="PAC"/>
    <property type="match status" value="1"/>
</dbReference>
<dbReference type="PROSITE" id="PS50109">
    <property type="entry name" value="HIS_KIN"/>
    <property type="match status" value="1"/>
</dbReference>
<dbReference type="SUPFAM" id="SSF47384">
    <property type="entry name" value="Homodimeric domain of signal transducing histidine kinase"/>
    <property type="match status" value="1"/>
</dbReference>
<dbReference type="SUPFAM" id="SSF55785">
    <property type="entry name" value="PYP-like sensor domain (PAS domain)"/>
    <property type="match status" value="1"/>
</dbReference>
<dbReference type="InterPro" id="IPR035965">
    <property type="entry name" value="PAS-like_dom_sf"/>
</dbReference>